<evidence type="ECO:0000313" key="3">
    <source>
        <dbReference type="EMBL" id="MDA0138859.1"/>
    </source>
</evidence>
<dbReference type="Proteomes" id="UP001147700">
    <property type="component" value="Unassembled WGS sequence"/>
</dbReference>
<feature type="domain" description="ThuA-like" evidence="1">
    <location>
        <begin position="19"/>
        <end position="293"/>
    </location>
</feature>
<dbReference type="Gene3D" id="3.40.50.880">
    <property type="match status" value="1"/>
</dbReference>
<evidence type="ECO:0000259" key="2">
    <source>
        <dbReference type="Pfam" id="PF07995"/>
    </source>
</evidence>
<organism evidence="3 4">
    <name type="scientific">Solirubrobacter deserti</name>
    <dbReference type="NCBI Taxonomy" id="2282478"/>
    <lineage>
        <taxon>Bacteria</taxon>
        <taxon>Bacillati</taxon>
        <taxon>Actinomycetota</taxon>
        <taxon>Thermoleophilia</taxon>
        <taxon>Solirubrobacterales</taxon>
        <taxon>Solirubrobacteraceae</taxon>
        <taxon>Solirubrobacter</taxon>
    </lineage>
</organism>
<dbReference type="InterPro" id="IPR012938">
    <property type="entry name" value="Glc/Sorbosone_DH"/>
</dbReference>
<dbReference type="PANTHER" id="PTHR19328:SF75">
    <property type="entry name" value="ALDOSE SUGAR DEHYDROGENASE YLII"/>
    <property type="match status" value="1"/>
</dbReference>
<feature type="domain" description="Glucose/Sorbosone dehydrogenase" evidence="2">
    <location>
        <begin position="345"/>
        <end position="633"/>
    </location>
</feature>
<dbReference type="Pfam" id="PF07995">
    <property type="entry name" value="GSDH"/>
    <property type="match status" value="1"/>
</dbReference>
<sequence length="1087" mass="115843">MTAVAPSAAHAQGPGDGKRVMLYTGTTGFRHTDGINNGRPVIQAKLTELGYTVDWEDCSARSAAGVEPTANNCNHAQKNPRIFSAENLARYDAIVFLNMSWSWNTNNPGPLLDQDAQKNALIGFVQNGGGIASIHNATDAGAGKSVWDWWDGGPNSVIGTTMPGHSRNSTTTNLATVQTADNNHLSTRDLPDTWQIGDEHYNYLNNVRGGHHVLATLDERTYDPGVNARGQDHPITYCKLYDGSNVNDGTATTRAYRDGRTWVTGMGHNGIRYTENDGNNDMVKMMVGGIRWVAGEGRKSDCSGTVWSSFSRQVLVSDAINPIGIDVAPDGKVYWSEIGQPMGLESTGYIKMHDPKGEPNNKTTVASIPTRADHGSSEDGVLGMSLQPGFDLTKPDKRHVFVYYSPRNPAWPMEGNVQVVGYNQISRFTLTEDGSAVMPGSERVILRVPKAKIVGAPSGHPGGPTNGGPGHVGGAGLDFDSAGNLYLGIGDDVSPNATGHDRFQPMDYRSAERWDARKTSANTADLRGKVLRIAPKMGEIAADAAPELGATYDVPEGNLFPVGSANARPEIYAMGFRQPFTLHTDPANPGLVGVGEYCNDARTDREDRGFAGVCEWNLVDKPANHGWPFCAGDNSAPNTATRWDYQNARSTGQKYDCSLDQIPSDINWAPEGQAPAPATFQGRHQIPKPEKATIWKKYDEATAGKQNPADFGDLGKGGMQPIAGPIYRYDASSASAGAFPRYYDGAWLINNRGTNDGFWKEVRLRQDNNQMLRVNDWLPPNAAGSDTASLNSMVIGTQFGADGALYMSRYAVGCCRNNNTIPTQIVKISFNVYDETTAPSATAELDPALPGEGRAYPGPVTVKLNATDAAAEGDANPVSGLAGIEYRSVKDGVAGDWTTLSNAAGGNTFAGSARIEGQGAYRIEYRAIDKAGNRSAVKTIAFSIIHPVDVEGNVTATVPTVLGLTLSAPTTLGAFTPGVTKDYATETKARVTVTTGDAALSVVDRASENAGRMVNGSVALPRPLEVSAAGGAFSPISGSPVLLKSWTAPTSIEDVPVTVKQSILETDPLRAGTYGKTLTFTLSTTTP</sequence>
<dbReference type="PANTHER" id="PTHR19328">
    <property type="entry name" value="HEDGEHOG-INTERACTING PROTEIN"/>
    <property type="match status" value="1"/>
</dbReference>
<proteinExistence type="predicted"/>
<gene>
    <name evidence="3" type="ORF">OJ962_15255</name>
</gene>
<comment type="caution">
    <text evidence="3">The sequence shown here is derived from an EMBL/GenBank/DDBJ whole genome shotgun (WGS) entry which is preliminary data.</text>
</comment>
<dbReference type="InterPro" id="IPR029062">
    <property type="entry name" value="Class_I_gatase-like"/>
</dbReference>
<reference evidence="3" key="1">
    <citation type="submission" date="2022-10" db="EMBL/GenBank/DDBJ databases">
        <title>The WGS of Solirubrobacter sp. CPCC 204708.</title>
        <authorList>
            <person name="Jiang Z."/>
        </authorList>
    </citation>
    <scope>NUCLEOTIDE SEQUENCE</scope>
    <source>
        <strain evidence="3">CPCC 204708</strain>
    </source>
</reference>
<dbReference type="InterPro" id="IPR011042">
    <property type="entry name" value="6-blade_b-propeller_TolB-like"/>
</dbReference>
<dbReference type="SUPFAM" id="SSF52317">
    <property type="entry name" value="Class I glutamine amidotransferase-like"/>
    <property type="match status" value="1"/>
</dbReference>
<dbReference type="Gene3D" id="2.120.10.30">
    <property type="entry name" value="TolB, C-terminal domain"/>
    <property type="match status" value="1"/>
</dbReference>
<evidence type="ECO:0000259" key="1">
    <source>
        <dbReference type="Pfam" id="PF06283"/>
    </source>
</evidence>
<evidence type="ECO:0000313" key="4">
    <source>
        <dbReference type="Proteomes" id="UP001147700"/>
    </source>
</evidence>
<dbReference type="InterPro" id="IPR011041">
    <property type="entry name" value="Quinoprot_gluc/sorb_DH_b-prop"/>
</dbReference>
<dbReference type="SUPFAM" id="SSF50952">
    <property type="entry name" value="Soluble quinoprotein glucose dehydrogenase"/>
    <property type="match status" value="1"/>
</dbReference>
<dbReference type="Pfam" id="PF06283">
    <property type="entry name" value="ThuA"/>
    <property type="match status" value="1"/>
</dbReference>
<dbReference type="EMBL" id="JAPCID010000019">
    <property type="protein sequence ID" value="MDA0138859.1"/>
    <property type="molecule type" value="Genomic_DNA"/>
</dbReference>
<name>A0ABT4RJY1_9ACTN</name>
<keyword evidence="4" id="KW-1185">Reference proteome</keyword>
<accession>A0ABT4RJY1</accession>
<dbReference type="InterPro" id="IPR029010">
    <property type="entry name" value="ThuA-like"/>
</dbReference>
<protein>
    <submittedName>
        <fullName evidence="3">ThuA domain-containing protein</fullName>
    </submittedName>
</protein>
<dbReference type="RefSeq" id="WP_270006445.1">
    <property type="nucleotide sequence ID" value="NZ_JAPCID010000019.1"/>
</dbReference>